<dbReference type="Proteomes" id="UP000030703">
    <property type="component" value="Unassembled WGS sequence"/>
</dbReference>
<dbReference type="PRINTS" id="PR00385">
    <property type="entry name" value="P450"/>
</dbReference>
<gene>
    <name evidence="7" type="ORF">FOMG_13269</name>
</gene>
<protein>
    <recommendedName>
        <fullName evidence="8">Cytochrome P450</fullName>
    </recommendedName>
</protein>
<evidence type="ECO:0000256" key="2">
    <source>
        <dbReference type="ARBA" id="ARBA00022723"/>
    </source>
</evidence>
<accession>W9ZQ77</accession>
<comment type="cofactor">
    <cofactor evidence="5">
        <name>heme</name>
        <dbReference type="ChEBI" id="CHEBI:30413"/>
    </cofactor>
</comment>
<keyword evidence="4 5" id="KW-0408">Iron</keyword>
<dbReference type="GO" id="GO:0016705">
    <property type="term" value="F:oxidoreductase activity, acting on paired donors, with incorporation or reduction of molecular oxygen"/>
    <property type="evidence" value="ECO:0007669"/>
    <property type="project" value="InterPro"/>
</dbReference>
<dbReference type="PANTHER" id="PTHR46300">
    <property type="entry name" value="P450, PUTATIVE (EUROFUNG)-RELATED-RELATED"/>
    <property type="match status" value="1"/>
</dbReference>
<evidence type="ECO:0000256" key="5">
    <source>
        <dbReference type="PIRSR" id="PIRSR602401-1"/>
    </source>
</evidence>
<keyword evidence="2 5" id="KW-0479">Metal-binding</keyword>
<dbReference type="GO" id="GO:0020037">
    <property type="term" value="F:heme binding"/>
    <property type="evidence" value="ECO:0007669"/>
    <property type="project" value="InterPro"/>
</dbReference>
<feature type="binding site" description="axial binding residue" evidence="5">
    <location>
        <position position="447"/>
    </location>
    <ligand>
        <name>heme</name>
        <dbReference type="ChEBI" id="CHEBI:30413"/>
    </ligand>
    <ligandPart>
        <name>Fe</name>
        <dbReference type="ChEBI" id="CHEBI:18248"/>
    </ligandPart>
</feature>
<dbReference type="InterPro" id="IPR036396">
    <property type="entry name" value="Cyt_P450_sf"/>
</dbReference>
<keyword evidence="3 6" id="KW-0560">Oxidoreductase</keyword>
<comment type="similarity">
    <text evidence="1 6">Belongs to the cytochrome P450 family.</text>
</comment>
<dbReference type="SUPFAM" id="SSF48264">
    <property type="entry name" value="Cytochrome P450"/>
    <property type="match status" value="1"/>
</dbReference>
<dbReference type="OrthoDB" id="1103324at2759"/>
<sequence>MALFGSLSQFRAFASSQQTVALVLLVLITACAVARSFNKKYNLPNLVPGLPLIGNAHQIPLHDSCLYFQTLAKKYGEMFTIRIGGTYWVFLNSRRVATELLDKRAAIYSSRMNLPMAYEVVSHRNRTLLMPYGDLWRRQRKVMHQILNSNQQNIFLPFQDIESKALLANYLERPEHWYRAHGAFSGSVIMSVVFGRRAGLDDQNMQDSLSVSEEFVNYLAPGRALVDHFPFLIKIPWFKSLQPWRWYGDDLYRRTRRIYKKELDSLRERIKDGSQKPCFMSQFLDLGKDEEFEEDQLLFMAGALMEAGTDTTRVSLDQCVAAAVVWPDWVERARQQLDRICGANAERLPTSQDAPDLPLIKAAVKESVRWKPVIGETGIPHASIKDDELEGYKIPAGTIVTYNHWAISNSEDEYEQPERFWPERFVNEDLDKPLKGHLGFGAGRRVCVGYNVANTNLFIALARLLYCFDFSAVDESPIDTTRPLNTVDSVPVFKVNIKVRTEAHRKLIERECTSFRL</sequence>
<keyword evidence="5 6" id="KW-0349">Heme</keyword>
<reference evidence="7" key="2">
    <citation type="submission" date="2012-05" db="EMBL/GenBank/DDBJ databases">
        <title>Annotation of the Genome Sequence of Fusarium oxysporum f. sp. melonis 26406.</title>
        <authorList>
            <consortium name="The Broad Institute Genomics Platform"/>
            <person name="Ma L.-J."/>
            <person name="Corby-Kistler H."/>
            <person name="Broz K."/>
            <person name="Gale L.R."/>
            <person name="Jonkers W."/>
            <person name="O'Donnell K."/>
            <person name="Ploetz R."/>
            <person name="Steinberg C."/>
            <person name="Schwartz D.C."/>
            <person name="VanEtten H."/>
            <person name="Zhou S."/>
            <person name="Young S.K."/>
            <person name="Zeng Q."/>
            <person name="Gargeya S."/>
            <person name="Fitzgerald M."/>
            <person name="Abouelleil A."/>
            <person name="Alvarado L."/>
            <person name="Chapman S.B."/>
            <person name="Gainer-Dewar J."/>
            <person name="Goldberg J."/>
            <person name="Griggs A."/>
            <person name="Gujja S."/>
            <person name="Hansen M."/>
            <person name="Howarth C."/>
            <person name="Imamovic A."/>
            <person name="Ireland A."/>
            <person name="Larimer J."/>
            <person name="McCowan C."/>
            <person name="Murphy C."/>
            <person name="Pearson M."/>
            <person name="Poon T.W."/>
            <person name="Priest M."/>
            <person name="Roberts A."/>
            <person name="Saif S."/>
            <person name="Shea T."/>
            <person name="Sykes S."/>
            <person name="Wortman J."/>
            <person name="Nusbaum C."/>
            <person name="Birren B."/>
        </authorList>
    </citation>
    <scope>NUCLEOTIDE SEQUENCE</scope>
    <source>
        <strain evidence="7">26406</strain>
    </source>
</reference>
<dbReference type="InterPro" id="IPR002401">
    <property type="entry name" value="Cyt_P450_E_grp-I"/>
</dbReference>
<dbReference type="CDD" id="cd11065">
    <property type="entry name" value="CYP64-like"/>
    <property type="match status" value="1"/>
</dbReference>
<dbReference type="AlphaFoldDB" id="W9ZQ77"/>
<reference evidence="7" key="1">
    <citation type="submission" date="2012-04" db="EMBL/GenBank/DDBJ databases">
        <title>The Genome Sequence of Fusarium oxysporum melonis.</title>
        <authorList>
            <consortium name="The Broad Institute Genome Sequencing Platform"/>
            <person name="Ma L.-J."/>
            <person name="Gale L.R."/>
            <person name="Schwartz D.C."/>
            <person name="Zhou S."/>
            <person name="Corby-Kistler H."/>
            <person name="Young S.K."/>
            <person name="Zeng Q."/>
            <person name="Gargeya S."/>
            <person name="Fitzgerald M."/>
            <person name="Haas B."/>
            <person name="Abouelleil A."/>
            <person name="Alvarado L."/>
            <person name="Arachchi H.M."/>
            <person name="Berlin A."/>
            <person name="Brown A."/>
            <person name="Chapman S.B."/>
            <person name="Chen Z."/>
            <person name="Dunbar C."/>
            <person name="Freedman E."/>
            <person name="Gearin G."/>
            <person name="Goldberg J."/>
            <person name="Griggs A."/>
            <person name="Gujja S."/>
            <person name="Heiman D."/>
            <person name="Howarth C."/>
            <person name="Larson L."/>
            <person name="Lui A."/>
            <person name="MacDonald P.J.P."/>
            <person name="Montmayeur A."/>
            <person name="Murphy C."/>
            <person name="Neiman D."/>
            <person name="Pearson M."/>
            <person name="Priest M."/>
            <person name="Roberts A."/>
            <person name="Saif S."/>
            <person name="Shea T."/>
            <person name="Shenoy N."/>
            <person name="Sisk P."/>
            <person name="Stolte C."/>
            <person name="Sykes S."/>
            <person name="Wortman J."/>
            <person name="Nusbaum C."/>
            <person name="Birren B."/>
        </authorList>
    </citation>
    <scope>NUCLEOTIDE SEQUENCE</scope>
    <source>
        <strain evidence="7">26406</strain>
    </source>
</reference>
<dbReference type="Gene3D" id="1.10.630.10">
    <property type="entry name" value="Cytochrome P450"/>
    <property type="match status" value="1"/>
</dbReference>
<evidence type="ECO:0000256" key="4">
    <source>
        <dbReference type="ARBA" id="ARBA00023004"/>
    </source>
</evidence>
<evidence type="ECO:0000313" key="7">
    <source>
        <dbReference type="EMBL" id="EXK30463.1"/>
    </source>
</evidence>
<dbReference type="GO" id="GO:0004497">
    <property type="term" value="F:monooxygenase activity"/>
    <property type="evidence" value="ECO:0007669"/>
    <property type="project" value="UniProtKB-KW"/>
</dbReference>
<dbReference type="PROSITE" id="PS00086">
    <property type="entry name" value="CYTOCHROME_P450"/>
    <property type="match status" value="1"/>
</dbReference>
<name>W9ZQ77_FUSOX</name>
<organism evidence="7">
    <name type="scientific">Fusarium oxysporum f. sp. melonis 26406</name>
    <dbReference type="NCBI Taxonomy" id="1089452"/>
    <lineage>
        <taxon>Eukaryota</taxon>
        <taxon>Fungi</taxon>
        <taxon>Dikarya</taxon>
        <taxon>Ascomycota</taxon>
        <taxon>Pezizomycotina</taxon>
        <taxon>Sordariomycetes</taxon>
        <taxon>Hypocreomycetidae</taxon>
        <taxon>Hypocreales</taxon>
        <taxon>Nectriaceae</taxon>
        <taxon>Fusarium</taxon>
        <taxon>Fusarium oxysporum species complex</taxon>
    </lineage>
</organism>
<dbReference type="PRINTS" id="PR00463">
    <property type="entry name" value="EP450I"/>
</dbReference>
<keyword evidence="6" id="KW-0503">Monooxygenase</keyword>
<proteinExistence type="inferred from homology"/>
<dbReference type="HOGENOM" id="CLU_001570_2_1_1"/>
<evidence type="ECO:0000256" key="6">
    <source>
        <dbReference type="RuleBase" id="RU000461"/>
    </source>
</evidence>
<dbReference type="InterPro" id="IPR001128">
    <property type="entry name" value="Cyt_P450"/>
</dbReference>
<evidence type="ECO:0000256" key="1">
    <source>
        <dbReference type="ARBA" id="ARBA00010617"/>
    </source>
</evidence>
<dbReference type="InterPro" id="IPR050364">
    <property type="entry name" value="Cytochrome_P450_fung"/>
</dbReference>
<dbReference type="Pfam" id="PF00067">
    <property type="entry name" value="p450"/>
    <property type="match status" value="1"/>
</dbReference>
<dbReference type="GO" id="GO:0005506">
    <property type="term" value="F:iron ion binding"/>
    <property type="evidence" value="ECO:0007669"/>
    <property type="project" value="InterPro"/>
</dbReference>
<dbReference type="InterPro" id="IPR017972">
    <property type="entry name" value="Cyt_P450_CS"/>
</dbReference>
<evidence type="ECO:0008006" key="8">
    <source>
        <dbReference type="Google" id="ProtNLM"/>
    </source>
</evidence>
<dbReference type="EMBL" id="JH659340">
    <property type="protein sequence ID" value="EXK30463.1"/>
    <property type="molecule type" value="Genomic_DNA"/>
</dbReference>
<dbReference type="PANTHER" id="PTHR46300:SF12">
    <property type="entry name" value="P450, PUTATIVE (EUROFUNG)-RELATED"/>
    <property type="match status" value="1"/>
</dbReference>
<dbReference type="VEuPathDB" id="FungiDB:FOMG_13269"/>
<evidence type="ECO:0000256" key="3">
    <source>
        <dbReference type="ARBA" id="ARBA00023002"/>
    </source>
</evidence>